<organism evidence="1 2">
    <name type="scientific">Nonlabens dokdonensis (strain DSM 17205 / KCTC 12402 / DSW-6)</name>
    <name type="common">Donghaeana dokdonensis</name>
    <dbReference type="NCBI Taxonomy" id="592029"/>
    <lineage>
        <taxon>Bacteria</taxon>
        <taxon>Pseudomonadati</taxon>
        <taxon>Bacteroidota</taxon>
        <taxon>Flavobacteriia</taxon>
        <taxon>Flavobacteriales</taxon>
        <taxon>Flavobacteriaceae</taxon>
        <taxon>Nonlabens</taxon>
    </lineage>
</organism>
<dbReference type="EMBL" id="CP001397">
    <property type="protein sequence ID" value="AGC75302.1"/>
    <property type="molecule type" value="Genomic_DNA"/>
</dbReference>
<sequence length="42" mass="4939">MTAARLKTFKGFEHYNDSQATSTLRIMEEFAHLLCNHIQNRN</sequence>
<dbReference type="STRING" id="592029.DDD_0175"/>
<protein>
    <submittedName>
        <fullName evidence="1">Uncharacterized protein</fullName>
    </submittedName>
</protein>
<accession>L7W576</accession>
<proteinExistence type="predicted"/>
<dbReference type="AlphaFoldDB" id="L7W576"/>
<dbReference type="Proteomes" id="UP000011173">
    <property type="component" value="Chromosome"/>
</dbReference>
<dbReference type="KEGG" id="ndo:DDD_0175"/>
<evidence type="ECO:0000313" key="1">
    <source>
        <dbReference type="EMBL" id="AGC75302.1"/>
    </source>
</evidence>
<dbReference type="HOGENOM" id="CLU_3254834_0_0_10"/>
<evidence type="ECO:0000313" key="2">
    <source>
        <dbReference type="Proteomes" id="UP000011173"/>
    </source>
</evidence>
<name>L7W576_NONDD</name>
<reference evidence="1 2" key="1">
    <citation type="journal article" date="2013" name="Genome Biol. Evol.">
        <title>Genomic makeup of the marine flavobacterium Nonlabens (Donghaeana) dokdonensis DSW-6 and identification of a novel class of rhodopsins.</title>
        <authorList>
            <person name="Kwon S.K."/>
            <person name="Kim B.K."/>
            <person name="Song J.Y."/>
            <person name="Kwak M.J."/>
            <person name="Lee C.H."/>
            <person name="Yoon J.H."/>
            <person name="Oh T.K."/>
            <person name="Kim J.F."/>
        </authorList>
    </citation>
    <scope>NUCLEOTIDE SEQUENCE [LARGE SCALE GENOMIC DNA]</scope>
    <source>
        <strain evidence="2">DSM 17205 / KCTC 12402 / DSW-6</strain>
    </source>
</reference>
<gene>
    <name evidence="1" type="ordered locus">DDD_0175</name>
</gene>
<dbReference type="PATRIC" id="fig|592029.3.peg.174"/>